<comment type="cofactor">
    <cofactor evidence="12">
        <name>[2Fe-2S] cluster</name>
        <dbReference type="ChEBI" id="CHEBI:190135"/>
    </cofactor>
    <text evidence="12">Binds 1 [2Fe-2S] cluster per subunit.</text>
</comment>
<evidence type="ECO:0000259" key="13">
    <source>
        <dbReference type="PROSITE" id="PS51384"/>
    </source>
</evidence>
<protein>
    <submittedName>
        <fullName evidence="14">Dihydroorotate dehydrogenase electron transfer subunit</fullName>
    </submittedName>
</protein>
<keyword evidence="8 12" id="KW-0408">Iron</keyword>
<comment type="caution">
    <text evidence="14">The sequence shown here is derived from an EMBL/GenBank/DDBJ whole genome shotgun (WGS) entry which is preliminary data.</text>
</comment>
<evidence type="ECO:0000256" key="1">
    <source>
        <dbReference type="ARBA" id="ARBA00006422"/>
    </source>
</evidence>
<evidence type="ECO:0000256" key="2">
    <source>
        <dbReference type="ARBA" id="ARBA00022448"/>
    </source>
</evidence>
<evidence type="ECO:0000256" key="6">
    <source>
        <dbReference type="ARBA" id="ARBA00022827"/>
    </source>
</evidence>
<feature type="binding site" evidence="12">
    <location>
        <position position="219"/>
    </location>
    <ligand>
        <name>[2Fe-2S] cluster</name>
        <dbReference type="ChEBI" id="CHEBI:190135"/>
    </ligand>
</feature>
<dbReference type="Pfam" id="PF00175">
    <property type="entry name" value="NAD_binding_1"/>
    <property type="match status" value="1"/>
</dbReference>
<feature type="binding site" evidence="12">
    <location>
        <position position="214"/>
    </location>
    <ligand>
        <name>[2Fe-2S] cluster</name>
        <dbReference type="ChEBI" id="CHEBI:190135"/>
    </ligand>
</feature>
<evidence type="ECO:0000256" key="11">
    <source>
        <dbReference type="PIRSR" id="PIRSR006816-1"/>
    </source>
</evidence>
<dbReference type="InterPro" id="IPR001433">
    <property type="entry name" value="OxRdtase_FAD/NAD-bd"/>
</dbReference>
<organism evidence="14">
    <name type="scientific">candidate division WOR-3 bacterium</name>
    <dbReference type="NCBI Taxonomy" id="2052148"/>
    <lineage>
        <taxon>Bacteria</taxon>
        <taxon>Bacteria division WOR-3</taxon>
    </lineage>
</organism>
<sequence length="248" mass="27642">MQAEIISRAQLTPDVISVWVKPKGIFVKPEPGQFYGIKIPEHNDLLLRRPISVADVHQHQLRFIFRIIGRGTEILARSEPGDWWDILGPLGKPAPIFRNRNILLCAGGVGAAPLYYLCRHLPRNNRVKVVIGARRSDQLILVHEFRKLVNAVLIATEDGSCGQQGKVTDVIARILPSLSEPVIYACGPRLMLVKLRQIASNIPVWGFLEERMGCGTGICYCCGIEDIYGNYLRVCKDGPVVLLNTVKL</sequence>
<proteinExistence type="inferred from homology"/>
<dbReference type="InterPro" id="IPR019480">
    <property type="entry name" value="Dihydroorotate_DH_Fe-S-bd"/>
</dbReference>
<dbReference type="Pfam" id="PF10418">
    <property type="entry name" value="DHODB_Fe-S_bind"/>
    <property type="match status" value="1"/>
</dbReference>
<feature type="binding site" evidence="12">
    <location>
        <position position="235"/>
    </location>
    <ligand>
        <name>[2Fe-2S] cluster</name>
        <dbReference type="ChEBI" id="CHEBI:190135"/>
    </ligand>
</feature>
<dbReference type="GO" id="GO:0051537">
    <property type="term" value="F:2 iron, 2 sulfur cluster binding"/>
    <property type="evidence" value="ECO:0007669"/>
    <property type="project" value="UniProtKB-KW"/>
</dbReference>
<dbReference type="PANTHER" id="PTHR43513:SF3">
    <property type="entry name" value="DIHYDROOROTATE DEHYDROGENASE B (NAD(+)), ELECTRON TRANSFER SUBUNIT-RELATED"/>
    <property type="match status" value="1"/>
</dbReference>
<gene>
    <name evidence="14" type="ORF">ENX16_07080</name>
</gene>
<name>A0A7V3V0D5_UNCW3</name>
<dbReference type="InterPro" id="IPR017927">
    <property type="entry name" value="FAD-bd_FR_type"/>
</dbReference>
<feature type="binding site" evidence="11">
    <location>
        <begin position="49"/>
        <end position="52"/>
    </location>
    <ligand>
        <name>FAD</name>
        <dbReference type="ChEBI" id="CHEBI:57692"/>
    </ligand>
</feature>
<keyword evidence="2" id="KW-0813">Transport</keyword>
<dbReference type="SUPFAM" id="SSF63380">
    <property type="entry name" value="Riboflavin synthase domain-like"/>
    <property type="match status" value="1"/>
</dbReference>
<comment type="cofactor">
    <cofactor evidence="11">
        <name>FAD</name>
        <dbReference type="ChEBI" id="CHEBI:57692"/>
    </cofactor>
    <text evidence="11">Binds 1 FAD per subunit.</text>
</comment>
<accession>A0A7V3V0D5</accession>
<evidence type="ECO:0000256" key="3">
    <source>
        <dbReference type="ARBA" id="ARBA00022630"/>
    </source>
</evidence>
<comment type="similarity">
    <text evidence="1">Belongs to the PyrK family.</text>
</comment>
<dbReference type="SUPFAM" id="SSF52343">
    <property type="entry name" value="Ferredoxin reductase-like, C-terminal NADP-linked domain"/>
    <property type="match status" value="1"/>
</dbReference>
<dbReference type="EMBL" id="DTMZ01000177">
    <property type="protein sequence ID" value="HGD13820.1"/>
    <property type="molecule type" value="Genomic_DNA"/>
</dbReference>
<keyword evidence="5 12" id="KW-0479">Metal-binding</keyword>
<dbReference type="CDD" id="cd06218">
    <property type="entry name" value="DHOD_e_trans"/>
    <property type="match status" value="1"/>
</dbReference>
<dbReference type="PROSITE" id="PS51384">
    <property type="entry name" value="FAD_FR"/>
    <property type="match status" value="1"/>
</dbReference>
<reference evidence="14" key="1">
    <citation type="journal article" date="2020" name="mSystems">
        <title>Genome- and Community-Level Interaction Insights into Carbon Utilization and Element Cycling Functions of Hydrothermarchaeota in Hydrothermal Sediment.</title>
        <authorList>
            <person name="Zhou Z."/>
            <person name="Liu Y."/>
            <person name="Xu W."/>
            <person name="Pan J."/>
            <person name="Luo Z.H."/>
            <person name="Li M."/>
        </authorList>
    </citation>
    <scope>NUCLEOTIDE SEQUENCE [LARGE SCALE GENOMIC DNA]</scope>
    <source>
        <strain evidence="14">SpSt-914</strain>
    </source>
</reference>
<dbReference type="Gene3D" id="2.10.240.10">
    <property type="entry name" value="Dihydroorotate dehydrogenase, electron transfer subunit"/>
    <property type="match status" value="1"/>
</dbReference>
<dbReference type="Gene3D" id="3.40.50.80">
    <property type="entry name" value="Nucleotide-binding domain of ferredoxin-NADP reductase (FNR) module"/>
    <property type="match status" value="1"/>
</dbReference>
<evidence type="ECO:0000256" key="7">
    <source>
        <dbReference type="ARBA" id="ARBA00022982"/>
    </source>
</evidence>
<evidence type="ECO:0000256" key="10">
    <source>
        <dbReference type="ARBA" id="ARBA00034078"/>
    </source>
</evidence>
<evidence type="ECO:0000256" key="12">
    <source>
        <dbReference type="PIRSR" id="PIRSR006816-2"/>
    </source>
</evidence>
<feature type="binding site" evidence="11">
    <location>
        <begin position="64"/>
        <end position="66"/>
    </location>
    <ligand>
        <name>FAD</name>
        <dbReference type="ChEBI" id="CHEBI:57692"/>
    </ligand>
</feature>
<comment type="cofactor">
    <cofactor evidence="10">
        <name>[2Fe-2S] cluster</name>
        <dbReference type="ChEBI" id="CHEBI:190135"/>
    </cofactor>
</comment>
<dbReference type="GO" id="GO:0050660">
    <property type="term" value="F:flavin adenine dinucleotide binding"/>
    <property type="evidence" value="ECO:0007669"/>
    <property type="project" value="InterPro"/>
</dbReference>
<keyword evidence="7" id="KW-0249">Electron transport</keyword>
<feature type="binding site" evidence="11">
    <location>
        <begin position="71"/>
        <end position="72"/>
    </location>
    <ligand>
        <name>FAD</name>
        <dbReference type="ChEBI" id="CHEBI:57692"/>
    </ligand>
</feature>
<keyword evidence="4 12" id="KW-0001">2Fe-2S</keyword>
<feature type="domain" description="FAD-binding FR-type" evidence="13">
    <location>
        <begin position="1"/>
        <end position="96"/>
    </location>
</feature>
<dbReference type="InterPro" id="IPR012165">
    <property type="entry name" value="Cyt_c3_hydrogenase_gsu"/>
</dbReference>
<evidence type="ECO:0000256" key="4">
    <source>
        <dbReference type="ARBA" id="ARBA00022714"/>
    </source>
</evidence>
<evidence type="ECO:0000256" key="5">
    <source>
        <dbReference type="ARBA" id="ARBA00022723"/>
    </source>
</evidence>
<dbReference type="PIRSF" id="PIRSF006816">
    <property type="entry name" value="Cyc3_hyd_g"/>
    <property type="match status" value="1"/>
</dbReference>
<dbReference type="GO" id="GO:0016491">
    <property type="term" value="F:oxidoreductase activity"/>
    <property type="evidence" value="ECO:0007669"/>
    <property type="project" value="InterPro"/>
</dbReference>
<dbReference type="Gene3D" id="2.40.30.10">
    <property type="entry name" value="Translation factors"/>
    <property type="match status" value="1"/>
</dbReference>
<evidence type="ECO:0000256" key="8">
    <source>
        <dbReference type="ARBA" id="ARBA00023004"/>
    </source>
</evidence>
<dbReference type="PANTHER" id="PTHR43513">
    <property type="entry name" value="DIHYDROOROTATE DEHYDROGENASE B (NAD(+)), ELECTRON TRANSFER SUBUNIT"/>
    <property type="match status" value="1"/>
</dbReference>
<keyword evidence="3 11" id="KW-0285">Flavoprotein</keyword>
<evidence type="ECO:0000256" key="9">
    <source>
        <dbReference type="ARBA" id="ARBA00023014"/>
    </source>
</evidence>
<feature type="binding site" evidence="12">
    <location>
        <position position="222"/>
    </location>
    <ligand>
        <name>[2Fe-2S] cluster</name>
        <dbReference type="ChEBI" id="CHEBI:190135"/>
    </ligand>
</feature>
<dbReference type="GO" id="GO:0006221">
    <property type="term" value="P:pyrimidine nucleotide biosynthetic process"/>
    <property type="evidence" value="ECO:0007669"/>
    <property type="project" value="InterPro"/>
</dbReference>
<dbReference type="GO" id="GO:0046872">
    <property type="term" value="F:metal ion binding"/>
    <property type="evidence" value="ECO:0007669"/>
    <property type="project" value="UniProtKB-KW"/>
</dbReference>
<dbReference type="InterPro" id="IPR050353">
    <property type="entry name" value="PyrK_electron_transfer"/>
</dbReference>
<dbReference type="InterPro" id="IPR037117">
    <property type="entry name" value="Dihydroorotate_DH_ele_sf"/>
</dbReference>
<dbReference type="InterPro" id="IPR017938">
    <property type="entry name" value="Riboflavin_synthase-like_b-brl"/>
</dbReference>
<dbReference type="InterPro" id="IPR039261">
    <property type="entry name" value="FNR_nucleotide-bd"/>
</dbReference>
<keyword evidence="6 11" id="KW-0274">FAD</keyword>
<keyword evidence="9 12" id="KW-0411">Iron-sulfur</keyword>
<evidence type="ECO:0000313" key="14">
    <source>
        <dbReference type="EMBL" id="HGD13820.1"/>
    </source>
</evidence>
<dbReference type="AlphaFoldDB" id="A0A7V3V0D5"/>